<organism evidence="2 3">
    <name type="scientific">Gracilariopsis chorda</name>
    <dbReference type="NCBI Taxonomy" id="448386"/>
    <lineage>
        <taxon>Eukaryota</taxon>
        <taxon>Rhodophyta</taxon>
        <taxon>Florideophyceae</taxon>
        <taxon>Rhodymeniophycidae</taxon>
        <taxon>Gracilariales</taxon>
        <taxon>Gracilariaceae</taxon>
        <taxon>Gracilariopsis</taxon>
    </lineage>
</organism>
<dbReference type="Proteomes" id="UP000247409">
    <property type="component" value="Unassembled WGS sequence"/>
</dbReference>
<evidence type="ECO:0000256" key="1">
    <source>
        <dbReference type="SAM" id="SignalP"/>
    </source>
</evidence>
<proteinExistence type="predicted"/>
<sequence>MLSRSRCLWISLIFLVAYAEALTHLHKGPQHDGEEFVLRGFTHGSASSSTQQYDGHIETQSNRTVSFSVDLKMDAVLWEELEDDNIEMSTCIRHGNTHDVRIELIGERLDPEDYVPGSAFVIDAEHWEKLCGSVPFLRGIDGQDPVLFFRMTNVTELDSAPKLRLDMTAVPGSFVAPSVQFDVLERPLKQHTQKRYMFHDSPLYSAASRMLEAPIGSLPGDISHSGSEVFSEFAIFPGANISLSGVVEGNIRNVRITRLFQLEVSWEQNVKADISSRFIASRMYSASNEREVHRKPIQGATSSGRIAFFGRYSVTASTVVNIVQEVQADSGVNAFLRASHENIEAVTASFASNEMEAESLVPPDFGSYGTFDINFDNVINQHIGINGFYGARTGIVVDARLAGISLVGTYTATLGLDASMQMRYPPFSPVPHSGGRVLGTCQECHRLQGRASVKGKDLQYYIHENGVLQKHKVLDQSLFEKEFTTVCAFAQVCPV</sequence>
<dbReference type="AlphaFoldDB" id="A0A2V3INU4"/>
<evidence type="ECO:0000313" key="2">
    <source>
        <dbReference type="EMBL" id="PXF42800.1"/>
    </source>
</evidence>
<evidence type="ECO:0000313" key="3">
    <source>
        <dbReference type="Proteomes" id="UP000247409"/>
    </source>
</evidence>
<keyword evidence="3" id="KW-1185">Reference proteome</keyword>
<dbReference type="EMBL" id="NBIV01000149">
    <property type="protein sequence ID" value="PXF42800.1"/>
    <property type="molecule type" value="Genomic_DNA"/>
</dbReference>
<feature type="signal peptide" evidence="1">
    <location>
        <begin position="1"/>
        <end position="21"/>
    </location>
</feature>
<gene>
    <name evidence="2" type="ORF">BWQ96_07451</name>
</gene>
<accession>A0A2V3INU4</accession>
<reference evidence="2 3" key="1">
    <citation type="journal article" date="2018" name="Mol. Biol. Evol.">
        <title>Analysis of the draft genome of the red seaweed Gracilariopsis chorda provides insights into genome size evolution in Rhodophyta.</title>
        <authorList>
            <person name="Lee J."/>
            <person name="Yang E.C."/>
            <person name="Graf L."/>
            <person name="Yang J.H."/>
            <person name="Qiu H."/>
            <person name="Zel Zion U."/>
            <person name="Chan C.X."/>
            <person name="Stephens T.G."/>
            <person name="Weber A.P.M."/>
            <person name="Boo G.H."/>
            <person name="Boo S.M."/>
            <person name="Kim K.M."/>
            <person name="Shin Y."/>
            <person name="Jung M."/>
            <person name="Lee S.J."/>
            <person name="Yim H.S."/>
            <person name="Lee J.H."/>
            <person name="Bhattacharya D."/>
            <person name="Yoon H.S."/>
        </authorList>
    </citation>
    <scope>NUCLEOTIDE SEQUENCE [LARGE SCALE GENOMIC DNA]</scope>
    <source>
        <strain evidence="2 3">SKKU-2015</strain>
        <tissue evidence="2">Whole body</tissue>
    </source>
</reference>
<protein>
    <submittedName>
        <fullName evidence="2">Uncharacterized protein</fullName>
    </submittedName>
</protein>
<comment type="caution">
    <text evidence="2">The sequence shown here is derived from an EMBL/GenBank/DDBJ whole genome shotgun (WGS) entry which is preliminary data.</text>
</comment>
<keyword evidence="1" id="KW-0732">Signal</keyword>
<name>A0A2V3INU4_9FLOR</name>
<dbReference type="OrthoDB" id="10540531at2759"/>
<feature type="chain" id="PRO_5016042743" evidence="1">
    <location>
        <begin position="22"/>
        <end position="495"/>
    </location>
</feature>